<dbReference type="InterPro" id="IPR000719">
    <property type="entry name" value="Prot_kinase_dom"/>
</dbReference>
<comment type="catalytic activity">
    <reaction evidence="8">
        <text>L-seryl-[protein] + ATP = O-phospho-L-seryl-[protein] + ADP + H(+)</text>
        <dbReference type="Rhea" id="RHEA:17989"/>
        <dbReference type="Rhea" id="RHEA-COMP:9863"/>
        <dbReference type="Rhea" id="RHEA-COMP:11604"/>
        <dbReference type="ChEBI" id="CHEBI:15378"/>
        <dbReference type="ChEBI" id="CHEBI:29999"/>
        <dbReference type="ChEBI" id="CHEBI:30616"/>
        <dbReference type="ChEBI" id="CHEBI:83421"/>
        <dbReference type="ChEBI" id="CHEBI:456216"/>
        <dbReference type="EC" id="2.7.11.1"/>
    </reaction>
</comment>
<reference evidence="11" key="1">
    <citation type="journal article" date="2020" name="Stud. Mycol.">
        <title>101 Dothideomycetes genomes: a test case for predicting lifestyles and emergence of pathogens.</title>
        <authorList>
            <person name="Haridas S."/>
            <person name="Albert R."/>
            <person name="Binder M."/>
            <person name="Bloem J."/>
            <person name="Labutti K."/>
            <person name="Salamov A."/>
            <person name="Andreopoulos B."/>
            <person name="Baker S."/>
            <person name="Barry K."/>
            <person name="Bills G."/>
            <person name="Bluhm B."/>
            <person name="Cannon C."/>
            <person name="Castanera R."/>
            <person name="Culley D."/>
            <person name="Daum C."/>
            <person name="Ezra D."/>
            <person name="Gonzalez J."/>
            <person name="Henrissat B."/>
            <person name="Kuo A."/>
            <person name="Liang C."/>
            <person name="Lipzen A."/>
            <person name="Lutzoni F."/>
            <person name="Magnuson J."/>
            <person name="Mondo S."/>
            <person name="Nolan M."/>
            <person name="Ohm R."/>
            <person name="Pangilinan J."/>
            <person name="Park H.-J."/>
            <person name="Ramirez L."/>
            <person name="Alfaro M."/>
            <person name="Sun H."/>
            <person name="Tritt A."/>
            <person name="Yoshinaga Y."/>
            <person name="Zwiers L.-H."/>
            <person name="Turgeon B."/>
            <person name="Goodwin S."/>
            <person name="Spatafora J."/>
            <person name="Crous P."/>
            <person name="Grigoriev I."/>
        </authorList>
    </citation>
    <scope>NUCLEOTIDE SEQUENCE</scope>
    <source>
        <strain evidence="11">CBS 480.64</strain>
    </source>
</reference>
<dbReference type="InterPro" id="IPR017441">
    <property type="entry name" value="Protein_kinase_ATP_BS"/>
</dbReference>
<keyword evidence="3" id="KW-0808">Transferase</keyword>
<dbReference type="GO" id="GO:0004674">
    <property type="term" value="F:protein serine/threonine kinase activity"/>
    <property type="evidence" value="ECO:0007669"/>
    <property type="project" value="UniProtKB-KW"/>
</dbReference>
<feature type="non-terminal residue" evidence="11">
    <location>
        <position position="1"/>
    </location>
</feature>
<dbReference type="InterPro" id="IPR051334">
    <property type="entry name" value="SRPK"/>
</dbReference>
<evidence type="ECO:0000256" key="6">
    <source>
        <dbReference type="ARBA" id="ARBA00022840"/>
    </source>
</evidence>
<name>A0A6A7BYS5_9PEZI</name>
<keyword evidence="2" id="KW-0723">Serine/threonine-protein kinase</keyword>
<dbReference type="Gene3D" id="1.10.510.10">
    <property type="entry name" value="Transferase(Phosphotransferase) domain 1"/>
    <property type="match status" value="1"/>
</dbReference>
<sequence>ESYHSYEPDEYHTVHFGNILHNERYRILHKVGYGRNATVWAARDEQKGLRCVAIKIFKASARPNRETGIMRILAANRTKHPGLAHIPVLLDEFELVGPNGTDPCIVTDIYGGRVVPDSSDSSAEYTASTASRLQKQVLQAVDCLHQHGIVH</sequence>
<feature type="domain" description="Protein kinase" evidence="10">
    <location>
        <begin position="25"/>
        <end position="151"/>
    </location>
</feature>
<dbReference type="Gene3D" id="3.30.200.20">
    <property type="entry name" value="Phosphorylase Kinase, domain 1"/>
    <property type="match status" value="1"/>
</dbReference>
<dbReference type="PROSITE" id="PS00107">
    <property type="entry name" value="PROTEIN_KINASE_ATP"/>
    <property type="match status" value="1"/>
</dbReference>
<dbReference type="PROSITE" id="PS50011">
    <property type="entry name" value="PROTEIN_KINASE_DOM"/>
    <property type="match status" value="1"/>
</dbReference>
<dbReference type="SUPFAM" id="SSF56112">
    <property type="entry name" value="Protein kinase-like (PK-like)"/>
    <property type="match status" value="1"/>
</dbReference>
<dbReference type="AlphaFoldDB" id="A0A6A7BYS5"/>
<keyword evidence="5" id="KW-0418">Kinase</keyword>
<dbReference type="Proteomes" id="UP000799421">
    <property type="component" value="Unassembled WGS sequence"/>
</dbReference>
<dbReference type="GO" id="GO:0005524">
    <property type="term" value="F:ATP binding"/>
    <property type="evidence" value="ECO:0007669"/>
    <property type="project" value="UniProtKB-UniRule"/>
</dbReference>
<dbReference type="EMBL" id="MU005983">
    <property type="protein sequence ID" value="KAF2860253.1"/>
    <property type="molecule type" value="Genomic_DNA"/>
</dbReference>
<accession>A0A6A7BYS5</accession>
<feature type="binding site" evidence="9">
    <location>
        <position position="55"/>
    </location>
    <ligand>
        <name>ATP</name>
        <dbReference type="ChEBI" id="CHEBI:30616"/>
    </ligand>
</feature>
<evidence type="ECO:0000313" key="12">
    <source>
        <dbReference type="Proteomes" id="UP000799421"/>
    </source>
</evidence>
<gene>
    <name evidence="11" type="ORF">K470DRAFT_194830</name>
</gene>
<dbReference type="GO" id="GO:0000245">
    <property type="term" value="P:spliceosomal complex assembly"/>
    <property type="evidence" value="ECO:0007669"/>
    <property type="project" value="TreeGrafter"/>
</dbReference>
<evidence type="ECO:0000256" key="8">
    <source>
        <dbReference type="ARBA" id="ARBA00048679"/>
    </source>
</evidence>
<evidence type="ECO:0000256" key="7">
    <source>
        <dbReference type="ARBA" id="ARBA00047899"/>
    </source>
</evidence>
<dbReference type="GO" id="GO:0005737">
    <property type="term" value="C:cytoplasm"/>
    <property type="evidence" value="ECO:0007669"/>
    <property type="project" value="TreeGrafter"/>
</dbReference>
<dbReference type="PANTHER" id="PTHR47634:SF9">
    <property type="entry name" value="PROTEIN KINASE DOMAIN-CONTAINING PROTEIN-RELATED"/>
    <property type="match status" value="1"/>
</dbReference>
<dbReference type="EC" id="2.7.11.1" evidence="1"/>
<dbReference type="GO" id="GO:0050684">
    <property type="term" value="P:regulation of mRNA processing"/>
    <property type="evidence" value="ECO:0007669"/>
    <property type="project" value="TreeGrafter"/>
</dbReference>
<keyword evidence="6 9" id="KW-0067">ATP-binding</keyword>
<keyword evidence="4 9" id="KW-0547">Nucleotide-binding</keyword>
<evidence type="ECO:0000256" key="1">
    <source>
        <dbReference type="ARBA" id="ARBA00012513"/>
    </source>
</evidence>
<evidence type="ECO:0000256" key="3">
    <source>
        <dbReference type="ARBA" id="ARBA00022679"/>
    </source>
</evidence>
<evidence type="ECO:0000259" key="10">
    <source>
        <dbReference type="PROSITE" id="PS50011"/>
    </source>
</evidence>
<proteinExistence type="predicted"/>
<dbReference type="InterPro" id="IPR011009">
    <property type="entry name" value="Kinase-like_dom_sf"/>
</dbReference>
<feature type="non-terminal residue" evidence="11">
    <location>
        <position position="151"/>
    </location>
</feature>
<dbReference type="PANTHER" id="PTHR47634">
    <property type="entry name" value="PROTEIN KINASE DOMAIN-CONTAINING PROTEIN-RELATED"/>
    <property type="match status" value="1"/>
</dbReference>
<dbReference type="GO" id="GO:0005634">
    <property type="term" value="C:nucleus"/>
    <property type="evidence" value="ECO:0007669"/>
    <property type="project" value="TreeGrafter"/>
</dbReference>
<evidence type="ECO:0000256" key="4">
    <source>
        <dbReference type="ARBA" id="ARBA00022741"/>
    </source>
</evidence>
<comment type="catalytic activity">
    <reaction evidence="7">
        <text>L-threonyl-[protein] + ATP = O-phospho-L-threonyl-[protein] + ADP + H(+)</text>
        <dbReference type="Rhea" id="RHEA:46608"/>
        <dbReference type="Rhea" id="RHEA-COMP:11060"/>
        <dbReference type="Rhea" id="RHEA-COMP:11605"/>
        <dbReference type="ChEBI" id="CHEBI:15378"/>
        <dbReference type="ChEBI" id="CHEBI:30013"/>
        <dbReference type="ChEBI" id="CHEBI:30616"/>
        <dbReference type="ChEBI" id="CHEBI:61977"/>
        <dbReference type="ChEBI" id="CHEBI:456216"/>
        <dbReference type="EC" id="2.7.11.1"/>
    </reaction>
</comment>
<evidence type="ECO:0000256" key="2">
    <source>
        <dbReference type="ARBA" id="ARBA00022527"/>
    </source>
</evidence>
<organism evidence="11 12">
    <name type="scientific">Piedraia hortae CBS 480.64</name>
    <dbReference type="NCBI Taxonomy" id="1314780"/>
    <lineage>
        <taxon>Eukaryota</taxon>
        <taxon>Fungi</taxon>
        <taxon>Dikarya</taxon>
        <taxon>Ascomycota</taxon>
        <taxon>Pezizomycotina</taxon>
        <taxon>Dothideomycetes</taxon>
        <taxon>Dothideomycetidae</taxon>
        <taxon>Capnodiales</taxon>
        <taxon>Piedraiaceae</taxon>
        <taxon>Piedraia</taxon>
    </lineage>
</organism>
<evidence type="ECO:0000313" key="11">
    <source>
        <dbReference type="EMBL" id="KAF2860253.1"/>
    </source>
</evidence>
<evidence type="ECO:0000256" key="5">
    <source>
        <dbReference type="ARBA" id="ARBA00022777"/>
    </source>
</evidence>
<keyword evidence="12" id="KW-1185">Reference proteome</keyword>
<dbReference type="OrthoDB" id="5979581at2759"/>
<protein>
    <recommendedName>
        <fullName evidence="1">non-specific serine/threonine protein kinase</fullName>
        <ecNumber evidence="1">2.7.11.1</ecNumber>
    </recommendedName>
</protein>
<evidence type="ECO:0000256" key="9">
    <source>
        <dbReference type="PROSITE-ProRule" id="PRU10141"/>
    </source>
</evidence>